<gene>
    <name evidence="2" type="ORF">NITHO_6720001</name>
</gene>
<feature type="transmembrane region" description="Helical" evidence="1">
    <location>
        <begin position="91"/>
        <end position="111"/>
    </location>
</feature>
<feature type="transmembrane region" description="Helical" evidence="1">
    <location>
        <begin position="68"/>
        <end position="85"/>
    </location>
</feature>
<keyword evidence="1" id="KW-1133">Transmembrane helix</keyword>
<feature type="transmembrane region" description="Helical" evidence="1">
    <location>
        <begin position="34"/>
        <end position="56"/>
    </location>
</feature>
<dbReference type="GO" id="GO:0005886">
    <property type="term" value="C:plasma membrane"/>
    <property type="evidence" value="ECO:0007669"/>
    <property type="project" value="TreeGrafter"/>
</dbReference>
<dbReference type="PANTHER" id="PTHR34989">
    <property type="entry name" value="PROTEIN HDED"/>
    <property type="match status" value="1"/>
</dbReference>
<dbReference type="AlphaFoldDB" id="I4EMX2"/>
<dbReference type="OrthoDB" id="193343at2"/>
<name>I4EMX2_9BACT</name>
<dbReference type="EMBL" id="CAGS01000637">
    <property type="protein sequence ID" value="CCF86035.1"/>
    <property type="molecule type" value="Genomic_DNA"/>
</dbReference>
<keyword evidence="1" id="KW-0812">Transmembrane</keyword>
<dbReference type="RefSeq" id="WP_008481532.1">
    <property type="nucleotide sequence ID" value="NZ_CAGS01000637.1"/>
</dbReference>
<comment type="caution">
    <text evidence="2">The sequence shown here is derived from an EMBL/GenBank/DDBJ whole genome shotgun (WGS) entry which is preliminary data.</text>
</comment>
<evidence type="ECO:0000256" key="1">
    <source>
        <dbReference type="SAM" id="Phobius"/>
    </source>
</evidence>
<feature type="transmembrane region" description="Helical" evidence="1">
    <location>
        <begin position="147"/>
        <end position="170"/>
    </location>
</feature>
<feature type="transmembrane region" description="Helical" evidence="1">
    <location>
        <begin position="123"/>
        <end position="141"/>
    </location>
</feature>
<keyword evidence="1" id="KW-0472">Membrane</keyword>
<organism evidence="2 3">
    <name type="scientific">Nitrolancea hollandica Lb</name>
    <dbReference type="NCBI Taxonomy" id="1129897"/>
    <lineage>
        <taxon>Bacteria</taxon>
        <taxon>Pseudomonadati</taxon>
        <taxon>Thermomicrobiota</taxon>
        <taxon>Thermomicrobia</taxon>
        <taxon>Sphaerobacterales</taxon>
        <taxon>Sphaerobacterineae</taxon>
        <taxon>Sphaerobacteraceae</taxon>
        <taxon>Nitrolancea</taxon>
    </lineage>
</organism>
<accession>I4EMX2</accession>
<dbReference type="PANTHER" id="PTHR34989:SF1">
    <property type="entry name" value="PROTEIN HDED"/>
    <property type="match status" value="1"/>
</dbReference>
<proteinExistence type="predicted"/>
<dbReference type="InterPro" id="IPR005325">
    <property type="entry name" value="DUF308_memb"/>
</dbReference>
<protein>
    <recommendedName>
        <fullName evidence="4">HdeD family acid-resistance protein</fullName>
    </recommendedName>
</protein>
<evidence type="ECO:0000313" key="3">
    <source>
        <dbReference type="Proteomes" id="UP000004221"/>
    </source>
</evidence>
<feature type="transmembrane region" description="Helical" evidence="1">
    <location>
        <begin position="7"/>
        <end position="28"/>
    </location>
</feature>
<evidence type="ECO:0000313" key="2">
    <source>
        <dbReference type="EMBL" id="CCF86035.1"/>
    </source>
</evidence>
<dbReference type="Proteomes" id="UP000004221">
    <property type="component" value="Unassembled WGS sequence"/>
</dbReference>
<keyword evidence="3" id="KW-1185">Reference proteome</keyword>
<dbReference type="Pfam" id="PF03729">
    <property type="entry name" value="DUF308"/>
    <property type="match status" value="1"/>
</dbReference>
<dbReference type="InterPro" id="IPR052712">
    <property type="entry name" value="Acid_resist_chaperone_HdeD"/>
</dbReference>
<evidence type="ECO:0008006" key="4">
    <source>
        <dbReference type="Google" id="ProtNLM"/>
    </source>
</evidence>
<reference evidence="2 3" key="1">
    <citation type="journal article" date="2012" name="ISME J.">
        <title>Nitrification expanded: discovery, physiology and genomics of a nitrite-oxidizing bacterium from the phylum Chloroflexi.</title>
        <authorList>
            <person name="Sorokin D.Y."/>
            <person name="Lucker S."/>
            <person name="Vejmelkova D."/>
            <person name="Kostrikina N.A."/>
            <person name="Kleerebezem R."/>
            <person name="Rijpstra W.I."/>
            <person name="Damste J.S."/>
            <person name="Le Paslier D."/>
            <person name="Muyzer G."/>
            <person name="Wagner M."/>
            <person name="van Loosdrecht M.C."/>
            <person name="Daims H."/>
        </authorList>
    </citation>
    <scope>NUCLEOTIDE SEQUENCE [LARGE SCALE GENOMIC DNA]</scope>
    <source>
        <strain evidence="3">none</strain>
    </source>
</reference>
<sequence length="184" mass="20108">MLVLARNWWAVALRGVAAVLFGIAALIWPGLTLGILVLLFGAYVLVDGIFDLILAIQRATHHARWWPLLLEGLAGIVVGLLTFFWPGITALVLLVLMASWAIVTGIFELIAAMELRREIANEWWLGLSGFASVLVGVLLLLMPGAGVLALVWLIGVYALVFGILLLGLAYRLRQIEATIEEQRT</sequence>